<feature type="transmembrane region" description="Helical" evidence="5">
    <location>
        <begin position="454"/>
        <end position="474"/>
    </location>
</feature>
<feature type="transmembrane region" description="Helical" evidence="5">
    <location>
        <begin position="390"/>
        <end position="409"/>
    </location>
</feature>
<dbReference type="PANTHER" id="PTHR22950:SF349">
    <property type="entry name" value="AMINO ACID TRANSPORTER TRANSMEMBRANE DOMAIN-CONTAINING PROTEIN"/>
    <property type="match status" value="1"/>
</dbReference>
<feature type="transmembrane region" description="Helical" evidence="5">
    <location>
        <begin position="234"/>
        <end position="254"/>
    </location>
</feature>
<organism evidence="7 8">
    <name type="scientific">Spodoptera exigua</name>
    <name type="common">Beet armyworm</name>
    <name type="synonym">Noctua fulgens</name>
    <dbReference type="NCBI Taxonomy" id="7107"/>
    <lineage>
        <taxon>Eukaryota</taxon>
        <taxon>Metazoa</taxon>
        <taxon>Ecdysozoa</taxon>
        <taxon>Arthropoda</taxon>
        <taxon>Hexapoda</taxon>
        <taxon>Insecta</taxon>
        <taxon>Pterygota</taxon>
        <taxon>Neoptera</taxon>
        <taxon>Endopterygota</taxon>
        <taxon>Lepidoptera</taxon>
        <taxon>Glossata</taxon>
        <taxon>Ditrysia</taxon>
        <taxon>Noctuoidea</taxon>
        <taxon>Noctuidae</taxon>
        <taxon>Amphipyrinae</taxon>
        <taxon>Spodoptera</taxon>
    </lineage>
</organism>
<accession>A0A835L092</accession>
<evidence type="ECO:0000256" key="4">
    <source>
        <dbReference type="ARBA" id="ARBA00023136"/>
    </source>
</evidence>
<dbReference type="PANTHER" id="PTHR22950">
    <property type="entry name" value="AMINO ACID TRANSPORTER"/>
    <property type="match status" value="1"/>
</dbReference>
<dbReference type="GO" id="GO:0005774">
    <property type="term" value="C:vacuolar membrane"/>
    <property type="evidence" value="ECO:0007669"/>
    <property type="project" value="TreeGrafter"/>
</dbReference>
<comment type="subcellular location">
    <subcellularLocation>
        <location evidence="1">Membrane</location>
        <topology evidence="1">Multi-pass membrane protein</topology>
    </subcellularLocation>
</comment>
<feature type="domain" description="Amino acid transporter transmembrane" evidence="6">
    <location>
        <begin position="76"/>
        <end position="473"/>
    </location>
</feature>
<feature type="transmembrane region" description="Helical" evidence="5">
    <location>
        <begin position="352"/>
        <end position="378"/>
    </location>
</feature>
<keyword evidence="4 5" id="KW-0472">Membrane</keyword>
<dbReference type="GO" id="GO:0015179">
    <property type="term" value="F:L-amino acid transmembrane transporter activity"/>
    <property type="evidence" value="ECO:0007669"/>
    <property type="project" value="TreeGrafter"/>
</dbReference>
<reference evidence="7" key="1">
    <citation type="submission" date="2020-08" db="EMBL/GenBank/DDBJ databases">
        <title>Spodoptera exigua strain:BAW_Kor-Di-RS1 Genome sequencing and assembly.</title>
        <authorList>
            <person name="Kim J."/>
            <person name="Nam H.Y."/>
            <person name="Kwon M."/>
            <person name="Choi J.H."/>
            <person name="Cho S.R."/>
            <person name="Kim G.-H."/>
        </authorList>
    </citation>
    <scope>NUCLEOTIDE SEQUENCE</scope>
    <source>
        <strain evidence="7">BAW_Kor-Di-RS1</strain>
        <tissue evidence="7">Whole-body</tissue>
    </source>
</reference>
<comment type="caution">
    <text evidence="7">The sequence shown here is derived from an EMBL/GenBank/DDBJ whole genome shotgun (WGS) entry which is preliminary data.</text>
</comment>
<gene>
    <name evidence="7" type="ORF">HW555_012930</name>
</gene>
<protein>
    <recommendedName>
        <fullName evidence="6">Amino acid transporter transmembrane domain-containing protein</fullName>
    </recommendedName>
</protein>
<proteinExistence type="predicted"/>
<feature type="transmembrane region" description="Helical" evidence="5">
    <location>
        <begin position="274"/>
        <end position="296"/>
    </location>
</feature>
<sequence>MKYRARGTQVYNVEEIRKTEHENIAEPVSTVLGSKLKIPAQFRPPARFSEKNKPKEAAYYDFRSARTNLPRPNGIVGSVLHILTYGLGAGIPNMHVAYRESGIWTGLVLNVILCVLVGHCSCILVRSAQKMYGRVQIPNLSYQDLAEASLLLSPWRCLRKCARAFRYLVELTLALHCFGSCCVFVIMIARNLKDLVEGTEYFRDDGDPPLTVYIISLVIPCTAVCMVTNLKNLAPFAIIANFYAAAVLLCTMWYCLKYGRKNPLDRKGYKNVMGVFEFVGMCLFVSETASIALPIEKNMDKPREFHRVILLAMPILTAMTMAIGFFGVWHYGDNSVPPILLHFPFKPIPIQLKVFLCLIVYVIYATTFFIGFDILWFYLKKMHLAAHYSLYERLYRIILVCIVISISYYCPNISTIMGVVGTSCTAPFLFLYPPFIELIVDWEYPGLGRFRWRLIKFIVFFIISIVIIVVGTYYNVHAAHIKVRQGHVHTVDPDEM</sequence>
<name>A0A835L092_SPOEX</name>
<evidence type="ECO:0000313" key="8">
    <source>
        <dbReference type="Proteomes" id="UP000648187"/>
    </source>
</evidence>
<dbReference type="InterPro" id="IPR013057">
    <property type="entry name" value="AA_transpt_TM"/>
</dbReference>
<evidence type="ECO:0000256" key="3">
    <source>
        <dbReference type="ARBA" id="ARBA00022989"/>
    </source>
</evidence>
<dbReference type="Proteomes" id="UP000648187">
    <property type="component" value="Unassembled WGS sequence"/>
</dbReference>
<feature type="transmembrane region" description="Helical" evidence="5">
    <location>
        <begin position="308"/>
        <end position="332"/>
    </location>
</feature>
<feature type="transmembrane region" description="Helical" evidence="5">
    <location>
        <begin position="103"/>
        <end position="125"/>
    </location>
</feature>
<evidence type="ECO:0000256" key="2">
    <source>
        <dbReference type="ARBA" id="ARBA00022692"/>
    </source>
</evidence>
<dbReference type="AlphaFoldDB" id="A0A835L092"/>
<evidence type="ECO:0000313" key="7">
    <source>
        <dbReference type="EMBL" id="KAF9406822.1"/>
    </source>
</evidence>
<evidence type="ECO:0000256" key="1">
    <source>
        <dbReference type="ARBA" id="ARBA00004141"/>
    </source>
</evidence>
<evidence type="ECO:0000256" key="5">
    <source>
        <dbReference type="SAM" id="Phobius"/>
    </source>
</evidence>
<keyword evidence="2 5" id="KW-0812">Transmembrane</keyword>
<feature type="transmembrane region" description="Helical" evidence="5">
    <location>
        <begin position="73"/>
        <end position="91"/>
    </location>
</feature>
<evidence type="ECO:0000259" key="6">
    <source>
        <dbReference type="Pfam" id="PF01490"/>
    </source>
</evidence>
<keyword evidence="3 5" id="KW-1133">Transmembrane helix</keyword>
<dbReference type="Pfam" id="PF01490">
    <property type="entry name" value="Aa_trans"/>
    <property type="match status" value="1"/>
</dbReference>
<feature type="transmembrane region" description="Helical" evidence="5">
    <location>
        <begin position="210"/>
        <end position="227"/>
    </location>
</feature>
<feature type="transmembrane region" description="Helical" evidence="5">
    <location>
        <begin position="168"/>
        <end position="190"/>
    </location>
</feature>
<keyword evidence="8" id="KW-1185">Reference proteome</keyword>
<dbReference type="EMBL" id="JACKWZ010000545">
    <property type="protein sequence ID" value="KAF9406822.1"/>
    <property type="molecule type" value="Genomic_DNA"/>
</dbReference>